<dbReference type="EMBL" id="GBHO01000080">
    <property type="protein sequence ID" value="JAG43524.1"/>
    <property type="molecule type" value="Transcribed_RNA"/>
</dbReference>
<proteinExistence type="predicted"/>
<gene>
    <name evidence="1" type="ORF">CM83_15506</name>
</gene>
<dbReference type="AlphaFoldDB" id="A0A0A9ZG38"/>
<protein>
    <submittedName>
        <fullName evidence="1">Uncharacterized protein</fullName>
    </submittedName>
</protein>
<evidence type="ECO:0000313" key="1">
    <source>
        <dbReference type="EMBL" id="JAG43524.1"/>
    </source>
</evidence>
<feature type="non-terminal residue" evidence="1">
    <location>
        <position position="1"/>
    </location>
</feature>
<reference evidence="1" key="1">
    <citation type="journal article" date="2014" name="PLoS ONE">
        <title>Transcriptome-Based Identification of ABC Transporters in the Western Tarnished Plant Bug Lygus hesperus.</title>
        <authorList>
            <person name="Hull J.J."/>
            <person name="Chaney K."/>
            <person name="Geib S.M."/>
            <person name="Fabrick J.A."/>
            <person name="Brent C.S."/>
            <person name="Walsh D."/>
            <person name="Lavine L.C."/>
        </authorList>
    </citation>
    <scope>NUCLEOTIDE SEQUENCE</scope>
</reference>
<sequence>PETITSLKIHDITTKVITASTCAEPNMQNHENLIMDVDNLIQKMSWVKCVHLISQSNAIIRSCVLWTPRIFYVHVNPALDLLCKTYLACDLVVSPPELEKTLF</sequence>
<organism evidence="1">
    <name type="scientific">Lygus hesperus</name>
    <name type="common">Western plant bug</name>
    <dbReference type="NCBI Taxonomy" id="30085"/>
    <lineage>
        <taxon>Eukaryota</taxon>
        <taxon>Metazoa</taxon>
        <taxon>Ecdysozoa</taxon>
        <taxon>Arthropoda</taxon>
        <taxon>Hexapoda</taxon>
        <taxon>Insecta</taxon>
        <taxon>Pterygota</taxon>
        <taxon>Neoptera</taxon>
        <taxon>Paraneoptera</taxon>
        <taxon>Hemiptera</taxon>
        <taxon>Heteroptera</taxon>
        <taxon>Panheteroptera</taxon>
        <taxon>Cimicomorpha</taxon>
        <taxon>Miridae</taxon>
        <taxon>Mirini</taxon>
        <taxon>Lygus</taxon>
    </lineage>
</organism>
<accession>A0A0A9ZG38</accession>
<reference evidence="1" key="2">
    <citation type="submission" date="2014-07" db="EMBL/GenBank/DDBJ databases">
        <authorList>
            <person name="Hull J."/>
        </authorList>
    </citation>
    <scope>NUCLEOTIDE SEQUENCE</scope>
</reference>
<name>A0A0A9ZG38_LYGHE</name>